<accession>A0A7C1FQS1</accession>
<dbReference type="EMBL" id="DSJL01000011">
    <property type="protein sequence ID" value="HEF65154.1"/>
    <property type="molecule type" value="Genomic_DNA"/>
</dbReference>
<protein>
    <submittedName>
        <fullName evidence="3">Alpha/beta hydrolase</fullName>
    </submittedName>
</protein>
<dbReference type="SUPFAM" id="SSF53474">
    <property type="entry name" value="alpha/beta-Hydrolases"/>
    <property type="match status" value="1"/>
</dbReference>
<dbReference type="InterPro" id="IPR029058">
    <property type="entry name" value="AB_hydrolase_fold"/>
</dbReference>
<organism evidence="3">
    <name type="scientific">Thermomicrobium roseum</name>
    <dbReference type="NCBI Taxonomy" id="500"/>
    <lineage>
        <taxon>Bacteria</taxon>
        <taxon>Pseudomonadati</taxon>
        <taxon>Thermomicrobiota</taxon>
        <taxon>Thermomicrobia</taxon>
        <taxon>Thermomicrobiales</taxon>
        <taxon>Thermomicrobiaceae</taxon>
        <taxon>Thermomicrobium</taxon>
    </lineage>
</organism>
<evidence type="ECO:0000313" key="3">
    <source>
        <dbReference type="EMBL" id="HEF65154.1"/>
    </source>
</evidence>
<dbReference type="GO" id="GO:0016787">
    <property type="term" value="F:hydrolase activity"/>
    <property type="evidence" value="ECO:0007669"/>
    <property type="project" value="UniProtKB-KW"/>
</dbReference>
<feature type="domain" description="Alpha/beta hydrolase fold-3" evidence="2">
    <location>
        <begin position="87"/>
        <end position="295"/>
    </location>
</feature>
<dbReference type="PANTHER" id="PTHR48081:SF8">
    <property type="entry name" value="ALPHA_BETA HYDROLASE FOLD-3 DOMAIN-CONTAINING PROTEIN-RELATED"/>
    <property type="match status" value="1"/>
</dbReference>
<dbReference type="Gene3D" id="3.40.50.1820">
    <property type="entry name" value="alpha/beta hydrolase"/>
    <property type="match status" value="1"/>
</dbReference>
<dbReference type="PANTHER" id="PTHR48081">
    <property type="entry name" value="AB HYDROLASE SUPERFAMILY PROTEIN C4A8.06C"/>
    <property type="match status" value="1"/>
</dbReference>
<dbReference type="AlphaFoldDB" id="A0A7C1FQS1"/>
<dbReference type="InterPro" id="IPR013094">
    <property type="entry name" value="AB_hydrolase_3"/>
</dbReference>
<reference evidence="3" key="1">
    <citation type="journal article" date="2020" name="mSystems">
        <title>Genome- and Community-Level Interaction Insights into Carbon Utilization and Element Cycling Functions of Hydrothermarchaeota in Hydrothermal Sediment.</title>
        <authorList>
            <person name="Zhou Z."/>
            <person name="Liu Y."/>
            <person name="Xu W."/>
            <person name="Pan J."/>
            <person name="Luo Z.H."/>
            <person name="Li M."/>
        </authorList>
    </citation>
    <scope>NUCLEOTIDE SEQUENCE [LARGE SCALE GENOMIC DNA]</scope>
    <source>
        <strain evidence="3">SpSt-222</strain>
    </source>
</reference>
<gene>
    <name evidence="3" type="ORF">ENP47_06130</name>
</gene>
<evidence type="ECO:0000256" key="1">
    <source>
        <dbReference type="ARBA" id="ARBA00022801"/>
    </source>
</evidence>
<comment type="caution">
    <text evidence="3">The sequence shown here is derived from an EMBL/GenBank/DDBJ whole genome shotgun (WGS) entry which is preliminary data.</text>
</comment>
<sequence length="322" mass="35064">MSVLDRLDPELAEALAAVPEEFLLDLHDIPMARRRLAILREALAQLAPPLPSDVAITDEFAPNTKDGTAVRVRLYRPTEARGPLPALLWIHGGGYVMGSPEMNDLQCAEFAHSLPALVASVDYRLAPEHPYPAPLEDCYAALHWLVRRAAELGVDPQRIAIAGASAGGGLAAALALLVRDRGEFTVRFQLLIYPMLDDRNETPSSHEITDRRLIWTREWNQIGWQAYLGCEPGSSDVPAYAAPARAETLAGLPPAYIMVGTADLFRDEDIAYAQRLMQAGVPTELHVYAGAFHGFDAFAPSAWVSQRASAEILAVLKRALAG</sequence>
<evidence type="ECO:0000259" key="2">
    <source>
        <dbReference type="Pfam" id="PF07859"/>
    </source>
</evidence>
<name>A0A7C1FQS1_THERO</name>
<dbReference type="InterPro" id="IPR050300">
    <property type="entry name" value="GDXG_lipolytic_enzyme"/>
</dbReference>
<proteinExistence type="predicted"/>
<dbReference type="Pfam" id="PF07859">
    <property type="entry name" value="Abhydrolase_3"/>
    <property type="match status" value="1"/>
</dbReference>
<keyword evidence="1 3" id="KW-0378">Hydrolase</keyword>